<dbReference type="InterPro" id="IPR025676">
    <property type="entry name" value="Clr5_dom"/>
</dbReference>
<evidence type="ECO:0000256" key="4">
    <source>
        <dbReference type="SAM" id="MobiDB-lite"/>
    </source>
</evidence>
<keyword evidence="7" id="KW-1185">Reference proteome</keyword>
<comment type="caution">
    <text evidence="6">The sequence shown here is derived from an EMBL/GenBank/DDBJ whole genome shotgun (WGS) entry which is preliminary data.</text>
</comment>
<dbReference type="Pfam" id="PF12796">
    <property type="entry name" value="Ank_2"/>
    <property type="match status" value="3"/>
</dbReference>
<dbReference type="InterPro" id="IPR002110">
    <property type="entry name" value="Ankyrin_rpt"/>
</dbReference>
<evidence type="ECO:0000256" key="2">
    <source>
        <dbReference type="ARBA" id="ARBA00023043"/>
    </source>
</evidence>
<protein>
    <recommendedName>
        <fullName evidence="5">Clr5 domain-containing protein</fullName>
    </recommendedName>
</protein>
<dbReference type="SUPFAM" id="SSF48403">
    <property type="entry name" value="Ankyrin repeat"/>
    <property type="match status" value="3"/>
</dbReference>
<accession>A0ABQ0GCD4</accession>
<dbReference type="PANTHER" id="PTHR24198">
    <property type="entry name" value="ANKYRIN REPEAT AND PROTEIN KINASE DOMAIN-CONTAINING PROTEIN"/>
    <property type="match status" value="1"/>
</dbReference>
<dbReference type="Pfam" id="PF14420">
    <property type="entry name" value="Clr5"/>
    <property type="match status" value="1"/>
</dbReference>
<evidence type="ECO:0000313" key="7">
    <source>
        <dbReference type="Proteomes" id="UP001628179"/>
    </source>
</evidence>
<feature type="repeat" description="ANK" evidence="3">
    <location>
        <begin position="1070"/>
        <end position="1102"/>
    </location>
</feature>
<keyword evidence="1" id="KW-0677">Repeat</keyword>
<feature type="domain" description="Clr5" evidence="5">
    <location>
        <begin position="4"/>
        <end position="55"/>
    </location>
</feature>
<feature type="repeat" description="ANK" evidence="3">
    <location>
        <begin position="838"/>
        <end position="870"/>
    </location>
</feature>
<feature type="repeat" description="ANK" evidence="3">
    <location>
        <begin position="500"/>
        <end position="532"/>
    </location>
</feature>
<dbReference type="Gene3D" id="1.25.40.20">
    <property type="entry name" value="Ankyrin repeat-containing domain"/>
    <property type="match status" value="4"/>
</dbReference>
<dbReference type="InterPro" id="IPR036770">
    <property type="entry name" value="Ankyrin_rpt-contain_sf"/>
</dbReference>
<dbReference type="GeneID" id="98176371"/>
<feature type="repeat" description="ANK" evidence="3">
    <location>
        <begin position="1035"/>
        <end position="1067"/>
    </location>
</feature>
<feature type="compositionally biased region" description="Acidic residues" evidence="4">
    <location>
        <begin position="1187"/>
        <end position="1205"/>
    </location>
</feature>
<evidence type="ECO:0000256" key="1">
    <source>
        <dbReference type="ARBA" id="ARBA00022737"/>
    </source>
</evidence>
<evidence type="ECO:0000313" key="6">
    <source>
        <dbReference type="EMBL" id="GAB1315418.1"/>
    </source>
</evidence>
<sequence>MASARWEPHRTEILRLFVSEGKSLKEVIAILEQTRGFHASKAQYERKLREWGIRKNRMRNRDWFLIAQRIARRREQNKDSEVYIDGVQCPPSKVRKETARHGFVPTIDKFRPHTADAPSPKTPEGIIICSPGLSSWHIEWDGDAPWLQFLRSIRLLGDQAQLVSTAPWLSAGATSPWLTQDLVRGICDVLERNNTGILQTMQSSSRIAAVLCAIMPEEREGQHHETTEKLCGLRKSVDHLEVLMLQLFLLSNNFTFRENNLARPIEETARLHDERMARILRRLGSNGLDHIKRLLSAGDVTAAAIMEKLFASVLRLEDLSLLQMMLKIGIDLGILIDTPKRGQMSPLEFAATVDDQSLSLQIACLLLSYNAPVNQVSNDSSALRLAVQRKHRELVAVLIAAGARALPDSLHAAVSTGDGTLVRMILDAGARALPDSLRAAVRTGDGTLVQMILDARARALPDSLEAALITENDALIQMILDAGADVNAKFTSWWHPSPNNGFTALGEVVQQGNIRLARTLLAYGADVNILQPVSSYTEGPPTTALGLAAHRGDVEMTMLLLEANARVNLSYPYACPLFLACDTRHTEVIMALLNAGADVPSADASAAVYGSTYGGPCSLLGLFSNYTGEIVVGLCKSLIVQGARITDEALHSAISSNNAEFISLFLSHGVHLSGLKESAFGHAVEMGRTGIAQMLLLAGATLTRYICRIGNMEAADILERAGLLPSVIRRSGPRVLTAAILEGNRDLTERLLGYDIDLREQSGFWCCQCSCYHPSPLDAAVSEGDLGLAKALIGRGSPITTDTLQNAVLETLETGNRDILQTLLGISRRTNHQWPSPTGATVVDMAVQRQNHGVVRLLLESGVDPTGKPDTPSLLSPSSKWNFSRKHSSGLFFGMSEVDPKSVLDTAVNMDDRSMLLMLLNAAEWMRETTGQALIVALKQNRYQLAEDLFGAGASLDEEYSGDYGSCTTLELVVMAQQIPLVRKFLQAGATVDKLGSNRYARTALQRAVEMGHLELVDILLEAGANVNAPVAYYGGATALQLAAMKGYLGIARRLIDEGADVNAAGAVAQGRTALEGAAENGRIDMLQLLLNRGALIHDRKRRYYVRAVKFAELNGHKAAAGLLKSFGGWTESDSAQYADENVYPDSDTVFEWQISEDVSVSDLDVEHQDTAEGHWCQDNWWESDDQDDVEADGWESDGQEDVEGDGMASGIEDTTTMMAAGGVEAIVVRNIIRFVIDQAPFNPHRFYRDHVKPVMNNLKAVMTVDNVLEGS</sequence>
<organism evidence="6 7">
    <name type="scientific">Madurella fahalii</name>
    <dbReference type="NCBI Taxonomy" id="1157608"/>
    <lineage>
        <taxon>Eukaryota</taxon>
        <taxon>Fungi</taxon>
        <taxon>Dikarya</taxon>
        <taxon>Ascomycota</taxon>
        <taxon>Pezizomycotina</taxon>
        <taxon>Sordariomycetes</taxon>
        <taxon>Sordariomycetidae</taxon>
        <taxon>Sordariales</taxon>
        <taxon>Sordariales incertae sedis</taxon>
        <taxon>Madurella</taxon>
    </lineage>
</organism>
<keyword evidence="2 3" id="KW-0040">ANK repeat</keyword>
<evidence type="ECO:0000256" key="3">
    <source>
        <dbReference type="PROSITE-ProRule" id="PRU00023"/>
    </source>
</evidence>
<proteinExistence type="predicted"/>
<feature type="repeat" description="ANK" evidence="3">
    <location>
        <begin position="1000"/>
        <end position="1032"/>
    </location>
</feature>
<reference evidence="6 7" key="1">
    <citation type="submission" date="2024-09" db="EMBL/GenBank/DDBJ databases">
        <title>Itraconazole resistance in Madurella fahalii resulting from another homologue of gene encoding cytochrome P450 14-alpha sterol demethylase (CYP51).</title>
        <authorList>
            <person name="Yoshioka I."/>
            <person name="Fahal A.H."/>
            <person name="Kaneko S."/>
            <person name="Yaguchi T."/>
        </authorList>
    </citation>
    <scope>NUCLEOTIDE SEQUENCE [LARGE SCALE GENOMIC DNA]</scope>
    <source>
        <strain evidence="6 7">IFM 68171</strain>
    </source>
</reference>
<dbReference type="EMBL" id="BAAFSV010000003">
    <property type="protein sequence ID" value="GAB1315418.1"/>
    <property type="molecule type" value="Genomic_DNA"/>
</dbReference>
<dbReference type="SMART" id="SM00248">
    <property type="entry name" value="ANK"/>
    <property type="match status" value="16"/>
</dbReference>
<name>A0ABQ0GCD4_9PEZI</name>
<dbReference type="Proteomes" id="UP001628179">
    <property type="component" value="Unassembled WGS sequence"/>
</dbReference>
<gene>
    <name evidence="6" type="ORF">MFIFM68171_05628</name>
</gene>
<dbReference type="PROSITE" id="PS50088">
    <property type="entry name" value="ANK_REPEAT"/>
    <property type="match status" value="6"/>
</dbReference>
<dbReference type="PANTHER" id="PTHR24198:SF165">
    <property type="entry name" value="ANKYRIN REPEAT-CONTAINING PROTEIN-RELATED"/>
    <property type="match status" value="1"/>
</dbReference>
<dbReference type="RefSeq" id="XP_070917149.1">
    <property type="nucleotide sequence ID" value="XM_071061048.1"/>
</dbReference>
<feature type="region of interest" description="Disordered" evidence="4">
    <location>
        <begin position="1187"/>
        <end position="1207"/>
    </location>
</feature>
<feature type="repeat" description="ANK" evidence="3">
    <location>
        <begin position="576"/>
        <end position="604"/>
    </location>
</feature>
<evidence type="ECO:0000259" key="5">
    <source>
        <dbReference type="Pfam" id="PF14420"/>
    </source>
</evidence>
<dbReference type="PROSITE" id="PS50297">
    <property type="entry name" value="ANK_REP_REGION"/>
    <property type="match status" value="4"/>
</dbReference>